<dbReference type="STRING" id="48256.CLHUN_18500"/>
<evidence type="ECO:0000256" key="6">
    <source>
        <dbReference type="PIRNR" id="PIRNR005651"/>
    </source>
</evidence>
<dbReference type="GO" id="GO:0008233">
    <property type="term" value="F:peptidase activity"/>
    <property type="evidence" value="ECO:0007669"/>
    <property type="project" value="UniProtKB-KW"/>
</dbReference>
<evidence type="ECO:0000256" key="3">
    <source>
        <dbReference type="ARBA" id="ARBA00022692"/>
    </source>
</evidence>
<sequence>MKQEKNKAERLWVRWTVGGITLLCILVYAFAFILYEGNIAVVTRFGAPKEVVRDAGLHFKLPWPFEKVYTFDKRQHYYDTSFIETLTNDKKNIILQTYVVWSVEDALKFLQSTSSREAAEANLDSLVTNSKNGVLGKYNLSALVSTNKDELKLDQIESEILSDISEQALSRYGIKVTQVGMKKLGLPEANMKYVFEQMRAERLKYVEQIKAEGERDASIIRNEADVQTAKLKSEGMNEAAKIKGEAELEAAKVYADAQKEDPEFYSFLRKLESTEKLLGDKSTVIFRNDSAPFDVLSDKK</sequence>
<gene>
    <name evidence="9" type="primary">hflC</name>
    <name evidence="9" type="ORF">CLHUN_18500</name>
</gene>
<keyword evidence="9" id="KW-0378">Hydrolase</keyword>
<keyword evidence="5 7" id="KW-0472">Membrane</keyword>
<evidence type="ECO:0000256" key="5">
    <source>
        <dbReference type="ARBA" id="ARBA00023136"/>
    </source>
</evidence>
<dbReference type="InterPro" id="IPR001107">
    <property type="entry name" value="Band_7"/>
</dbReference>
<dbReference type="InterPro" id="IPR010200">
    <property type="entry name" value="HflC"/>
</dbReference>
<dbReference type="InterPro" id="IPR036013">
    <property type="entry name" value="Band_7/SPFH_dom_sf"/>
</dbReference>
<dbReference type="Proteomes" id="UP000191554">
    <property type="component" value="Unassembled WGS sequence"/>
</dbReference>
<dbReference type="CDD" id="cd03405">
    <property type="entry name" value="SPFH_HflC"/>
    <property type="match status" value="1"/>
</dbReference>
<comment type="caution">
    <text evidence="9">The sequence shown here is derived from an EMBL/GenBank/DDBJ whole genome shotgun (WGS) entry which is preliminary data.</text>
</comment>
<dbReference type="PIRSF" id="PIRSF005651">
    <property type="entry name" value="HflC"/>
    <property type="match status" value="1"/>
</dbReference>
<dbReference type="PANTHER" id="PTHR42911:SF1">
    <property type="entry name" value="MODULATOR OF FTSH PROTEASE HFLC"/>
    <property type="match status" value="1"/>
</dbReference>
<keyword evidence="3 7" id="KW-0812">Transmembrane</keyword>
<dbReference type="Gene3D" id="3.30.479.30">
    <property type="entry name" value="Band 7 domain"/>
    <property type="match status" value="1"/>
</dbReference>
<evidence type="ECO:0000256" key="1">
    <source>
        <dbReference type="ARBA" id="ARBA00004370"/>
    </source>
</evidence>
<organism evidence="9 10">
    <name type="scientific">Ruminiclostridium hungatei</name>
    <name type="common">Clostridium hungatei</name>
    <dbReference type="NCBI Taxonomy" id="48256"/>
    <lineage>
        <taxon>Bacteria</taxon>
        <taxon>Bacillati</taxon>
        <taxon>Bacillota</taxon>
        <taxon>Clostridia</taxon>
        <taxon>Eubacteriales</taxon>
        <taxon>Oscillospiraceae</taxon>
        <taxon>Ruminiclostridium</taxon>
    </lineage>
</organism>
<reference evidence="9 10" key="1">
    <citation type="submission" date="2017-03" db="EMBL/GenBank/DDBJ databases">
        <title>Genome sequence of Clostridium hungatei DSM 14427.</title>
        <authorList>
            <person name="Poehlein A."/>
            <person name="Daniel R."/>
        </authorList>
    </citation>
    <scope>NUCLEOTIDE SEQUENCE [LARGE SCALE GENOMIC DNA]</scope>
    <source>
        <strain evidence="9 10">DSM 14427</strain>
    </source>
</reference>
<accession>A0A1V4SLD2</accession>
<dbReference type="AlphaFoldDB" id="A0A1V4SLD2"/>
<dbReference type="GO" id="GO:0006508">
    <property type="term" value="P:proteolysis"/>
    <property type="evidence" value="ECO:0007669"/>
    <property type="project" value="UniProtKB-KW"/>
</dbReference>
<comment type="subcellular location">
    <subcellularLocation>
        <location evidence="1">Membrane</location>
    </subcellularLocation>
</comment>
<evidence type="ECO:0000259" key="8">
    <source>
        <dbReference type="SMART" id="SM00244"/>
    </source>
</evidence>
<name>A0A1V4SLD2_RUMHU</name>
<comment type="similarity">
    <text evidence="2 6">Belongs to the band 7/mec-2 family. HflC subfamily.</text>
</comment>
<dbReference type="EMBL" id="MZGX01000010">
    <property type="protein sequence ID" value="OPX44295.1"/>
    <property type="molecule type" value="Genomic_DNA"/>
</dbReference>
<dbReference type="PANTHER" id="PTHR42911">
    <property type="entry name" value="MODULATOR OF FTSH PROTEASE HFLC"/>
    <property type="match status" value="1"/>
</dbReference>
<evidence type="ECO:0000256" key="4">
    <source>
        <dbReference type="ARBA" id="ARBA00022989"/>
    </source>
</evidence>
<proteinExistence type="inferred from homology"/>
<comment type="function">
    <text evidence="6">HflC and HflK could regulate a protease.</text>
</comment>
<dbReference type="Pfam" id="PF01145">
    <property type="entry name" value="Band_7"/>
    <property type="match status" value="1"/>
</dbReference>
<feature type="transmembrane region" description="Helical" evidence="7">
    <location>
        <begin position="12"/>
        <end position="35"/>
    </location>
</feature>
<dbReference type="SUPFAM" id="SSF117892">
    <property type="entry name" value="Band 7/SPFH domain"/>
    <property type="match status" value="1"/>
</dbReference>
<keyword evidence="10" id="KW-1185">Reference proteome</keyword>
<feature type="domain" description="Band 7" evidence="8">
    <location>
        <begin position="29"/>
        <end position="198"/>
    </location>
</feature>
<evidence type="ECO:0000256" key="7">
    <source>
        <dbReference type="SAM" id="Phobius"/>
    </source>
</evidence>
<dbReference type="SMART" id="SM00244">
    <property type="entry name" value="PHB"/>
    <property type="match status" value="1"/>
</dbReference>
<evidence type="ECO:0000313" key="10">
    <source>
        <dbReference type="Proteomes" id="UP000191554"/>
    </source>
</evidence>
<evidence type="ECO:0000256" key="2">
    <source>
        <dbReference type="ARBA" id="ARBA00007862"/>
    </source>
</evidence>
<dbReference type="RefSeq" id="WP_165755714.1">
    <property type="nucleotide sequence ID" value="NZ_MZGX01000010.1"/>
</dbReference>
<protein>
    <recommendedName>
        <fullName evidence="6">Protein HflC</fullName>
    </recommendedName>
</protein>
<keyword evidence="9" id="KW-0645">Protease</keyword>
<evidence type="ECO:0000313" key="9">
    <source>
        <dbReference type="EMBL" id="OPX44295.1"/>
    </source>
</evidence>
<dbReference type="GO" id="GO:0016020">
    <property type="term" value="C:membrane"/>
    <property type="evidence" value="ECO:0007669"/>
    <property type="project" value="UniProtKB-SubCell"/>
</dbReference>
<keyword evidence="4 7" id="KW-1133">Transmembrane helix</keyword>